<sequence>MKKQGTNEVKSDIDLFNIQQDDLNTVLGPRKR</sequence>
<dbReference type="AlphaFoldDB" id="A0A380FFC3"/>
<evidence type="ECO:0000313" key="2">
    <source>
        <dbReference type="Proteomes" id="UP000255277"/>
    </source>
</evidence>
<organism evidence="1 2">
    <name type="scientific">Staphylococcus gallinarum</name>
    <dbReference type="NCBI Taxonomy" id="1293"/>
    <lineage>
        <taxon>Bacteria</taxon>
        <taxon>Bacillati</taxon>
        <taxon>Bacillota</taxon>
        <taxon>Bacilli</taxon>
        <taxon>Bacillales</taxon>
        <taxon>Staphylococcaceae</taxon>
        <taxon>Staphylococcus</taxon>
    </lineage>
</organism>
<evidence type="ECO:0000313" key="1">
    <source>
        <dbReference type="EMBL" id="SUM32131.1"/>
    </source>
</evidence>
<dbReference type="EMBL" id="UHDK01000001">
    <property type="protein sequence ID" value="SUM32131.1"/>
    <property type="molecule type" value="Genomic_DNA"/>
</dbReference>
<protein>
    <submittedName>
        <fullName evidence="1">Phage major tail protein</fullName>
    </submittedName>
</protein>
<dbReference type="Proteomes" id="UP000255277">
    <property type="component" value="Unassembled WGS sequence"/>
</dbReference>
<reference evidence="1 2" key="1">
    <citation type="submission" date="2018-06" db="EMBL/GenBank/DDBJ databases">
        <authorList>
            <consortium name="Pathogen Informatics"/>
            <person name="Doyle S."/>
        </authorList>
    </citation>
    <scope>NUCLEOTIDE SEQUENCE [LARGE SCALE GENOMIC DNA]</scope>
    <source>
        <strain evidence="1 2">NCTC12195</strain>
    </source>
</reference>
<gene>
    <name evidence="1" type="ORF">NCTC12195_01571</name>
</gene>
<accession>A0A380FFC3</accession>
<proteinExistence type="predicted"/>
<name>A0A380FFC3_STAGA</name>